<dbReference type="InterPro" id="IPR026780">
    <property type="entry name" value="PNRC1/2"/>
</dbReference>
<organism evidence="2 3">
    <name type="scientific">Parthenolecanium corni</name>
    <dbReference type="NCBI Taxonomy" id="536013"/>
    <lineage>
        <taxon>Eukaryota</taxon>
        <taxon>Metazoa</taxon>
        <taxon>Ecdysozoa</taxon>
        <taxon>Arthropoda</taxon>
        <taxon>Hexapoda</taxon>
        <taxon>Insecta</taxon>
        <taxon>Pterygota</taxon>
        <taxon>Neoptera</taxon>
        <taxon>Paraneoptera</taxon>
        <taxon>Hemiptera</taxon>
        <taxon>Sternorrhyncha</taxon>
        <taxon>Coccoidea</taxon>
        <taxon>Coccidae</taxon>
        <taxon>Parthenolecanium</taxon>
    </lineage>
</organism>
<dbReference type="Proteomes" id="UP001367676">
    <property type="component" value="Unassembled WGS sequence"/>
</dbReference>
<evidence type="ECO:0000313" key="2">
    <source>
        <dbReference type="EMBL" id="KAK7571790.1"/>
    </source>
</evidence>
<comment type="caution">
    <text evidence="2">The sequence shown here is derived from an EMBL/GenBank/DDBJ whole genome shotgun (WGS) entry which is preliminary data.</text>
</comment>
<keyword evidence="3" id="KW-1185">Reference proteome</keyword>
<feature type="compositionally biased region" description="Polar residues" evidence="1">
    <location>
        <begin position="100"/>
        <end position="119"/>
    </location>
</feature>
<accession>A0AAN9T4C3</accession>
<reference evidence="2 3" key="1">
    <citation type="submission" date="2024-03" db="EMBL/GenBank/DDBJ databases">
        <title>Adaptation during the transition from Ophiocordyceps entomopathogen to insect associate is accompanied by gene loss and intensified selection.</title>
        <authorList>
            <person name="Ward C.M."/>
            <person name="Onetto C.A."/>
            <person name="Borneman A.R."/>
        </authorList>
    </citation>
    <scope>NUCLEOTIDE SEQUENCE [LARGE SCALE GENOMIC DNA]</scope>
    <source>
        <strain evidence="2">AWRI1</strain>
        <tissue evidence="2">Single Adult Female</tissue>
    </source>
</reference>
<evidence type="ECO:0000256" key="1">
    <source>
        <dbReference type="SAM" id="MobiDB-lite"/>
    </source>
</evidence>
<feature type="region of interest" description="Disordered" evidence="1">
    <location>
        <begin position="88"/>
        <end position="119"/>
    </location>
</feature>
<name>A0AAN9T4C3_9HEMI</name>
<dbReference type="EMBL" id="JBBCAQ010000038">
    <property type="protein sequence ID" value="KAK7571790.1"/>
    <property type="molecule type" value="Genomic_DNA"/>
</dbReference>
<sequence length="254" mass="27893">MLCLAAAACTDIIFDLSVYTRESKAKEQLKSPFANDLNNSETKLRKREVVTGRVIVPNGKFVGGICPKANTDDLAAFFRKVERYGFKPKTSRSSESSSSPITVLNSRKKNSSFSGTYSPDKNSSNVNYYSDTSINCIQTADRKHRVRRSLSSSPIMCSHYAGAKFSEPPSPALLPLPPAHWIEAASADSSPRSLTPVDFELSDVSSFSTPLKPVSAAPTINQTVELFFKNCSFNHMETCKDFTQQLKTLLNVSA</sequence>
<dbReference type="PANTHER" id="PTHR15405">
    <property type="entry name" value="PROLINE-RICH NUCLEAR RECEPTOR COACTIVATOR"/>
    <property type="match status" value="1"/>
</dbReference>
<proteinExistence type="predicted"/>
<gene>
    <name evidence="2" type="ORF">V9T40_014262</name>
</gene>
<protein>
    <submittedName>
        <fullName evidence="2">Uncharacterized protein</fullName>
    </submittedName>
</protein>
<evidence type="ECO:0000313" key="3">
    <source>
        <dbReference type="Proteomes" id="UP001367676"/>
    </source>
</evidence>
<dbReference type="AlphaFoldDB" id="A0AAN9T4C3"/>